<evidence type="ECO:0000313" key="2">
    <source>
        <dbReference type="Proteomes" id="UP000265341"/>
    </source>
</evidence>
<accession>A0A399EFN5</accession>
<name>A0A399EFN5_9DEIN</name>
<comment type="caution">
    <text evidence="1">The sequence shown here is derived from an EMBL/GenBank/DDBJ whole genome shotgun (WGS) entry which is preliminary data.</text>
</comment>
<gene>
    <name evidence="1" type="ORF">Mrose_03034</name>
</gene>
<dbReference type="Proteomes" id="UP000265341">
    <property type="component" value="Unassembled WGS sequence"/>
</dbReference>
<dbReference type="AlphaFoldDB" id="A0A399EFN5"/>
<dbReference type="EMBL" id="QWLA01000076">
    <property type="protein sequence ID" value="RIH83484.1"/>
    <property type="molecule type" value="Genomic_DNA"/>
</dbReference>
<keyword evidence="2" id="KW-1185">Reference proteome</keyword>
<evidence type="ECO:0000313" key="1">
    <source>
        <dbReference type="EMBL" id="RIH83484.1"/>
    </source>
</evidence>
<protein>
    <submittedName>
        <fullName evidence="1">Uncharacterized protein</fullName>
    </submittedName>
</protein>
<organism evidence="1 2">
    <name type="scientific">Calidithermus roseus</name>
    <dbReference type="NCBI Taxonomy" id="1644118"/>
    <lineage>
        <taxon>Bacteria</taxon>
        <taxon>Thermotogati</taxon>
        <taxon>Deinococcota</taxon>
        <taxon>Deinococci</taxon>
        <taxon>Thermales</taxon>
        <taxon>Thermaceae</taxon>
        <taxon>Calidithermus</taxon>
    </lineage>
</organism>
<reference evidence="1 2" key="1">
    <citation type="submission" date="2018-08" db="EMBL/GenBank/DDBJ databases">
        <title>Meiothermus roseus NBRC 110900 genome sequencing project.</title>
        <authorList>
            <person name="Da Costa M.S."/>
            <person name="Albuquerque L."/>
            <person name="Raposo P."/>
            <person name="Froufe H.J.C."/>
            <person name="Barroso C.S."/>
            <person name="Egas C."/>
        </authorList>
    </citation>
    <scope>NUCLEOTIDE SEQUENCE [LARGE SCALE GENOMIC DNA]</scope>
    <source>
        <strain evidence="1 2">NBRC 110900</strain>
    </source>
</reference>
<sequence length="201" mass="21517">MAARQPIYQVDCAPLAQQHVHVEGGLELRQQRGQHRVPETDVEGARLVIEVVERHGIGCPQGIGGVGLLERPQHQAVGLLDVTRPHPEVNHPPVLPLHLGIGQAHLAEAGRAGFGHAQGTVIHRHPGCALVEHQPGGALGARATPHLPWLEGDTEGVLGVTGLWVRHTSLRGSQRGFAKTDCQQCQKNARKPAPHTLQSLG</sequence>
<proteinExistence type="predicted"/>